<proteinExistence type="predicted"/>
<evidence type="ECO:0000313" key="1">
    <source>
        <dbReference type="EMBL" id="MCH4295567.1"/>
    </source>
</evidence>
<dbReference type="RefSeq" id="WP_240591750.1">
    <property type="nucleotide sequence ID" value="NZ_JAKUDL010000005.1"/>
</dbReference>
<dbReference type="EMBL" id="JAKUDL010000005">
    <property type="protein sequence ID" value="MCH4295567.1"/>
    <property type="molecule type" value="Genomic_DNA"/>
</dbReference>
<protein>
    <submittedName>
        <fullName evidence="1">Uncharacterized protein</fullName>
    </submittedName>
</protein>
<reference evidence="1 2" key="1">
    <citation type="submission" date="2022-02" db="EMBL/GenBank/DDBJ databases">
        <title>The genome sequence of Shewanella sp. 3B26.</title>
        <authorList>
            <person name="Du J."/>
        </authorList>
    </citation>
    <scope>NUCLEOTIDE SEQUENCE [LARGE SCALE GENOMIC DNA]</scope>
    <source>
        <strain evidence="1 2">3B26</strain>
    </source>
</reference>
<evidence type="ECO:0000313" key="2">
    <source>
        <dbReference type="Proteomes" id="UP001297581"/>
    </source>
</evidence>
<gene>
    <name evidence="1" type="ORF">MJ923_14760</name>
</gene>
<dbReference type="Proteomes" id="UP001297581">
    <property type="component" value="Unassembled WGS sequence"/>
</dbReference>
<name>A0AAJ1F1G7_9GAMM</name>
<accession>A0AAJ1F1G7</accession>
<sequence>MITLDAIELPEFIWQNRTGYSPWRVHQEYSLDGSQHIEVAAAQAGRSIVLFSEGEAAALFNQLETHAIASGAASFELVIQGESYNVMWDYSSQPVFGVPSVNYADQAPEFYDAVTLRLMTV</sequence>
<keyword evidence="2" id="KW-1185">Reference proteome</keyword>
<comment type="caution">
    <text evidence="1">The sequence shown here is derived from an EMBL/GenBank/DDBJ whole genome shotgun (WGS) entry which is preliminary data.</text>
</comment>
<dbReference type="AlphaFoldDB" id="A0AAJ1F1G7"/>
<organism evidence="1 2">
    <name type="scientific">Shewanella zhuhaiensis</name>
    <dbReference type="NCBI Taxonomy" id="2919576"/>
    <lineage>
        <taxon>Bacteria</taxon>
        <taxon>Pseudomonadati</taxon>
        <taxon>Pseudomonadota</taxon>
        <taxon>Gammaproteobacteria</taxon>
        <taxon>Alteromonadales</taxon>
        <taxon>Shewanellaceae</taxon>
        <taxon>Shewanella</taxon>
    </lineage>
</organism>